<evidence type="ECO:0008006" key="5">
    <source>
        <dbReference type="Google" id="ProtNLM"/>
    </source>
</evidence>
<dbReference type="InterPro" id="IPR009019">
    <property type="entry name" value="KH_sf_prok-type"/>
</dbReference>
<keyword evidence="1 2" id="KW-0694">RNA-binding</keyword>
<proteinExistence type="predicted"/>
<evidence type="ECO:0000313" key="4">
    <source>
        <dbReference type="Proteomes" id="UP001473424"/>
    </source>
</evidence>
<keyword evidence="4" id="KW-1185">Reference proteome</keyword>
<evidence type="ECO:0000256" key="2">
    <source>
        <dbReference type="PROSITE-ProRule" id="PRU00117"/>
    </source>
</evidence>
<dbReference type="Gene3D" id="3.30.310.210">
    <property type="match status" value="1"/>
</dbReference>
<dbReference type="SUPFAM" id="SSF54814">
    <property type="entry name" value="Prokaryotic type KH domain (KH-domain type II)"/>
    <property type="match status" value="1"/>
</dbReference>
<organism evidence="3 4">
    <name type="scientific">Spiroplasma ixodetis</name>
    <dbReference type="NCBI Taxonomy" id="2141"/>
    <lineage>
        <taxon>Bacteria</taxon>
        <taxon>Bacillati</taxon>
        <taxon>Mycoplasmatota</taxon>
        <taxon>Mollicutes</taxon>
        <taxon>Entomoplasmatales</taxon>
        <taxon>Spiroplasmataceae</taxon>
        <taxon>Spiroplasma</taxon>
    </lineage>
</organism>
<dbReference type="EMBL" id="AP028955">
    <property type="protein sequence ID" value="BET39393.1"/>
    <property type="molecule type" value="Genomic_DNA"/>
</dbReference>
<dbReference type="PROSITE" id="PS50084">
    <property type="entry name" value="KH_TYPE_1"/>
    <property type="match status" value="1"/>
</dbReference>
<evidence type="ECO:0000256" key="1">
    <source>
        <dbReference type="ARBA" id="ARBA00022884"/>
    </source>
</evidence>
<protein>
    <recommendedName>
        <fullName evidence="5">RNA-binding protein</fullName>
    </recommendedName>
</protein>
<reference evidence="4" key="1">
    <citation type="journal article" date="2024" name="FEMS Microbiol. Lett.">
        <title>Genomic insights into Spiroplasma endosymbionts that induce male-killing and protective phenotypes in the pea aphid.</title>
        <authorList>
            <person name="Arai H."/>
            <person name="Legeai F."/>
            <person name="Kageyama D."/>
            <person name="Sugio A."/>
            <person name="Simon J.C."/>
        </authorList>
    </citation>
    <scope>NUCLEOTIDE SEQUENCE [LARGE SCALE GENOMIC DNA]</scope>
    <source>
        <strain evidence="4">sAp269</strain>
    </source>
</reference>
<accession>A0ABM8JR67</accession>
<dbReference type="Proteomes" id="UP001473424">
    <property type="component" value="Chromosome"/>
</dbReference>
<evidence type="ECO:0000313" key="3">
    <source>
        <dbReference type="EMBL" id="BET39393.1"/>
    </source>
</evidence>
<name>A0ABM8JR67_9MOLU</name>
<gene>
    <name evidence="3" type="ORF">SAP269_19820</name>
</gene>
<sequence length="79" mass="9082">MYVTLLEHLIEPILLDKICEVEIRELAEKNHYDLILMVPKSLISVLIGKKGNTIRALSTIIESKSYLENNTIKLVINEF</sequence>